<evidence type="ECO:0000313" key="5">
    <source>
        <dbReference type="Proteomes" id="UP000177701"/>
    </source>
</evidence>
<dbReference type="EMBL" id="MEYH01000011">
    <property type="protein sequence ID" value="OGD17270.1"/>
    <property type="molecule type" value="Genomic_DNA"/>
</dbReference>
<dbReference type="AlphaFoldDB" id="A0A1F5AFM7"/>
<name>A0A1F5AFM7_9BACT</name>
<evidence type="ECO:0000313" key="4">
    <source>
        <dbReference type="EMBL" id="OGD17270.1"/>
    </source>
</evidence>
<protein>
    <recommendedName>
        <fullName evidence="3">HTH tetR-type domain-containing protein</fullName>
    </recommendedName>
</protein>
<dbReference type="PANTHER" id="PTHR43479:SF11">
    <property type="entry name" value="ACREF_ENVCD OPERON REPRESSOR-RELATED"/>
    <property type="match status" value="1"/>
</dbReference>
<dbReference type="InterPro" id="IPR050624">
    <property type="entry name" value="HTH-type_Tx_Regulator"/>
</dbReference>
<dbReference type="InterPro" id="IPR009057">
    <property type="entry name" value="Homeodomain-like_sf"/>
</dbReference>
<dbReference type="PROSITE" id="PS50977">
    <property type="entry name" value="HTH_TETR_2"/>
    <property type="match status" value="1"/>
</dbReference>
<dbReference type="SUPFAM" id="SSF46689">
    <property type="entry name" value="Homeodomain-like"/>
    <property type="match status" value="1"/>
</dbReference>
<dbReference type="PANTHER" id="PTHR43479">
    <property type="entry name" value="ACREF/ENVCD OPERON REPRESSOR-RELATED"/>
    <property type="match status" value="1"/>
</dbReference>
<feature type="DNA-binding region" description="H-T-H motif" evidence="2">
    <location>
        <begin position="29"/>
        <end position="48"/>
    </location>
</feature>
<organism evidence="4 5">
    <name type="scientific">Candidatus Sediminicultor quintus</name>
    <dbReference type="NCBI Taxonomy" id="1797291"/>
    <lineage>
        <taxon>Bacteria</taxon>
        <taxon>Pseudomonadati</taxon>
        <taxon>Atribacterota</taxon>
        <taxon>Candidatus Phoenicimicrobiia</taxon>
        <taxon>Candidatus Pheonicimicrobiales</taxon>
        <taxon>Candidatus Phoenicimicrobiaceae</taxon>
        <taxon>Candidatus Sediminicultor</taxon>
    </lineage>
</organism>
<sequence length="195" mass="22446">MEIESMNKKEQILEAARDIFFKKSFYEATMDDIALLSGVKKSTIYYYFPSKIDLASQLLEVNVKKIFEKTSEIISITNSIKQRIELIVDFYIDLLEKNSKIFIIMQRIGYDFMQKEDSKKKINELFEKLRKKQKKAGDLFGEVTLSSGKRISGDLFLYSLVAALGRAIFENVSQGRKPKKEDLLAIGDIFIASVK</sequence>
<dbReference type="PRINTS" id="PR00455">
    <property type="entry name" value="HTHTETR"/>
</dbReference>
<dbReference type="Pfam" id="PF00440">
    <property type="entry name" value="TetR_N"/>
    <property type="match status" value="1"/>
</dbReference>
<reference evidence="4 5" key="1">
    <citation type="journal article" date="2016" name="Nat. Commun.">
        <title>Thousands of microbial genomes shed light on interconnected biogeochemical processes in an aquifer system.</title>
        <authorList>
            <person name="Anantharaman K."/>
            <person name="Brown C.T."/>
            <person name="Hug L.A."/>
            <person name="Sharon I."/>
            <person name="Castelle C.J."/>
            <person name="Probst A.J."/>
            <person name="Thomas B.C."/>
            <person name="Singh A."/>
            <person name="Wilkins M.J."/>
            <person name="Karaoz U."/>
            <person name="Brodie E.L."/>
            <person name="Williams K.H."/>
            <person name="Hubbard S.S."/>
            <person name="Banfield J.F."/>
        </authorList>
    </citation>
    <scope>NUCLEOTIDE SEQUENCE [LARGE SCALE GENOMIC DNA]</scope>
</reference>
<proteinExistence type="predicted"/>
<feature type="domain" description="HTH tetR-type" evidence="3">
    <location>
        <begin position="6"/>
        <end position="66"/>
    </location>
</feature>
<dbReference type="STRING" id="1797291.A2V47_06025"/>
<evidence type="ECO:0000256" key="1">
    <source>
        <dbReference type="ARBA" id="ARBA00023125"/>
    </source>
</evidence>
<comment type="caution">
    <text evidence="4">The sequence shown here is derived from an EMBL/GenBank/DDBJ whole genome shotgun (WGS) entry which is preliminary data.</text>
</comment>
<dbReference type="Gene3D" id="1.10.357.10">
    <property type="entry name" value="Tetracycline Repressor, domain 2"/>
    <property type="match status" value="1"/>
</dbReference>
<dbReference type="GO" id="GO:0003677">
    <property type="term" value="F:DNA binding"/>
    <property type="evidence" value="ECO:0007669"/>
    <property type="project" value="UniProtKB-UniRule"/>
</dbReference>
<evidence type="ECO:0000256" key="2">
    <source>
        <dbReference type="PROSITE-ProRule" id="PRU00335"/>
    </source>
</evidence>
<evidence type="ECO:0000259" key="3">
    <source>
        <dbReference type="PROSITE" id="PS50977"/>
    </source>
</evidence>
<dbReference type="InterPro" id="IPR001647">
    <property type="entry name" value="HTH_TetR"/>
</dbReference>
<accession>A0A1F5AFM7</accession>
<keyword evidence="1 2" id="KW-0238">DNA-binding</keyword>
<gene>
    <name evidence="4" type="ORF">A2V47_06025</name>
</gene>
<dbReference type="Proteomes" id="UP000177701">
    <property type="component" value="Unassembled WGS sequence"/>
</dbReference>